<dbReference type="EMBL" id="AP019300">
    <property type="protein sequence ID" value="BBH02071.1"/>
    <property type="molecule type" value="Genomic_DNA"/>
</dbReference>
<dbReference type="InterPro" id="IPR058939">
    <property type="entry name" value="Mtase_EDM2"/>
</dbReference>
<proteinExistence type="predicted"/>
<dbReference type="Pfam" id="PF26055">
    <property type="entry name" value="Mtase_EDM2"/>
    <property type="match status" value="1"/>
</dbReference>
<dbReference type="PANTHER" id="PTHR46235">
    <property type="entry name" value="PHD FINGER-CONTAINING PROTEIN DDB_G0268158"/>
    <property type="match status" value="1"/>
</dbReference>
<reference evidence="2" key="1">
    <citation type="journal article" date="2019" name="Science">
        <title>Mutation of a bHLH transcription factor allowed almond domestication.</title>
        <authorList>
            <person name="Sanchez-Perez R."/>
            <person name="Pavan S."/>
            <person name="Mazzeo R."/>
            <person name="Moldovan C."/>
            <person name="Aiese Cigliano R."/>
            <person name="Del Cueto J."/>
            <person name="Ricciardi F."/>
            <person name="Lotti C."/>
            <person name="Ricciardi L."/>
            <person name="Dicenta F."/>
            <person name="Lopez-Marques R.L."/>
            <person name="Lindberg Moller B."/>
        </authorList>
    </citation>
    <scope>NUCLEOTIDE SEQUENCE</scope>
</reference>
<evidence type="ECO:0000313" key="2">
    <source>
        <dbReference type="EMBL" id="BBH02071.1"/>
    </source>
</evidence>
<name>A0A4Y1RCW2_PRUDU</name>
<dbReference type="PANTHER" id="PTHR46235:SF3">
    <property type="entry name" value="PHD FINGER-CONTAINING PROTEIN DDB_G0268158"/>
    <property type="match status" value="1"/>
</dbReference>
<gene>
    <name evidence="2" type="ORF">Prudu_012526</name>
</gene>
<evidence type="ECO:0000259" key="1">
    <source>
        <dbReference type="Pfam" id="PF26055"/>
    </source>
</evidence>
<accession>A0A4Y1RCW2</accession>
<dbReference type="AlphaFoldDB" id="A0A4Y1RCW2"/>
<feature type="domain" description="DM2" evidence="1">
    <location>
        <begin position="26"/>
        <end position="68"/>
    </location>
</feature>
<organism evidence="2">
    <name type="scientific">Prunus dulcis</name>
    <name type="common">Almond</name>
    <name type="synonym">Amygdalus dulcis</name>
    <dbReference type="NCBI Taxonomy" id="3755"/>
    <lineage>
        <taxon>Eukaryota</taxon>
        <taxon>Viridiplantae</taxon>
        <taxon>Streptophyta</taxon>
        <taxon>Embryophyta</taxon>
        <taxon>Tracheophyta</taxon>
        <taxon>Spermatophyta</taxon>
        <taxon>Magnoliopsida</taxon>
        <taxon>eudicotyledons</taxon>
        <taxon>Gunneridae</taxon>
        <taxon>Pentapetalae</taxon>
        <taxon>rosids</taxon>
        <taxon>fabids</taxon>
        <taxon>Rosales</taxon>
        <taxon>Rosaceae</taxon>
        <taxon>Amygdaloideae</taxon>
        <taxon>Amygdaleae</taxon>
        <taxon>Prunus</taxon>
    </lineage>
</organism>
<sequence>MRYTSFGRHFTKVEKLEEIADRLHWYVKNGDMIVDFCCGANDFSIIMKKKLEETGKKCFYKNYDFIQP</sequence>
<protein>
    <submittedName>
        <fullName evidence="2">Protein ENHANCED DOWNY MILDEW 2</fullName>
    </submittedName>
</protein>
<feature type="non-terminal residue" evidence="2">
    <location>
        <position position="68"/>
    </location>
</feature>